<proteinExistence type="inferred from homology"/>
<dbReference type="AlphaFoldDB" id="A0AAD5M5L3"/>
<evidence type="ECO:0000313" key="14">
    <source>
        <dbReference type="Proteomes" id="UP001209570"/>
    </source>
</evidence>
<dbReference type="Gene3D" id="3.40.50.300">
    <property type="entry name" value="P-loop containing nucleotide triphosphate hydrolases"/>
    <property type="match status" value="1"/>
</dbReference>
<dbReference type="FunFam" id="3.40.50.300:FF:000273">
    <property type="entry name" value="GTP-binding protein Rheb homolog"/>
    <property type="match status" value="1"/>
</dbReference>
<comment type="caution">
    <text evidence="13">The sequence shown here is derived from an EMBL/GenBank/DDBJ whole genome shotgun (WGS) entry which is preliminary data.</text>
</comment>
<evidence type="ECO:0000256" key="11">
    <source>
        <dbReference type="ARBA" id="ARBA00046278"/>
    </source>
</evidence>
<keyword evidence="6" id="KW-0342">GTP-binding</keyword>
<keyword evidence="14" id="KW-1185">Reference proteome</keyword>
<evidence type="ECO:0000256" key="2">
    <source>
        <dbReference type="ARBA" id="ARBA00022723"/>
    </source>
</evidence>
<dbReference type="InterPro" id="IPR050484">
    <property type="entry name" value="Transf_Hexapept/Carb_Anhydrase"/>
</dbReference>
<dbReference type="PANTHER" id="PTHR13061">
    <property type="entry name" value="DYNACTIN SUBUNIT P25"/>
    <property type="match status" value="1"/>
</dbReference>
<evidence type="ECO:0000256" key="8">
    <source>
        <dbReference type="ARBA" id="ARBA00023288"/>
    </source>
</evidence>
<dbReference type="CDD" id="cd04645">
    <property type="entry name" value="LbH_gamma_CA_like"/>
    <property type="match status" value="1"/>
</dbReference>
<protein>
    <submittedName>
        <fullName evidence="13">Uncharacterized protein</fullName>
    </submittedName>
</protein>
<evidence type="ECO:0000256" key="5">
    <source>
        <dbReference type="ARBA" id="ARBA00022842"/>
    </source>
</evidence>
<dbReference type="Pfam" id="PF00132">
    <property type="entry name" value="Hexapep"/>
    <property type="match status" value="1"/>
</dbReference>
<evidence type="ECO:0000256" key="3">
    <source>
        <dbReference type="ARBA" id="ARBA00022741"/>
    </source>
</evidence>
<keyword evidence="5" id="KW-0460">Magnesium</keyword>
<dbReference type="GO" id="GO:0012505">
    <property type="term" value="C:endomembrane system"/>
    <property type="evidence" value="ECO:0007669"/>
    <property type="project" value="UniProtKB-SubCell"/>
</dbReference>
<dbReference type="InterPro" id="IPR001806">
    <property type="entry name" value="Small_GTPase"/>
</dbReference>
<dbReference type="PROSITE" id="PS51421">
    <property type="entry name" value="RAS"/>
    <property type="match status" value="1"/>
</dbReference>
<evidence type="ECO:0000256" key="10">
    <source>
        <dbReference type="ARBA" id="ARBA00037969"/>
    </source>
</evidence>
<dbReference type="InterPro" id="IPR001451">
    <property type="entry name" value="Hexapep"/>
</dbReference>
<keyword evidence="2" id="KW-0479">Metal-binding</keyword>
<name>A0AAD5M5L3_PYTIN</name>
<sequence>MVVEVQRKLTVLGYPGVGKSSLTTCFVENRFVENYDPTIENTFHKTIRFRNAHFVTDIVDTAGMDEYSNFSQAASVGVHGYVLVYSIGSRTSFDKLKLINEKLLNLLGSKPPRVLVGSMSDLEKSRQVSQEEGQLLARQWECPFVECSAKDNENITEVFTYLIKEIERDSGLLDVNMTFELGRCVRETGQALDRLGMRVLGDNAFKERFSRHRQVMNLYDKRPVIAHDVWVAPNATVVGDVEICNDASIWYNVVIRGDLNQVRIGNRTNVQDRTVIHTASNSTPGLPAGTSIGNDVTIGHGCILYSCTIENNALIGMGSIILDGALVESDAIVAAGSVVPPGRRIPSGQLWAGNPAKYIRDISEDEVKDITKQATEYKGIAQTHSDEFLPYGTAYLDAERIKAAGGQL</sequence>
<evidence type="ECO:0000313" key="13">
    <source>
        <dbReference type="EMBL" id="KAJ0402936.1"/>
    </source>
</evidence>
<evidence type="ECO:0000256" key="4">
    <source>
        <dbReference type="ARBA" id="ARBA00022801"/>
    </source>
</evidence>
<dbReference type="NCBIfam" id="TIGR00231">
    <property type="entry name" value="small_GTP"/>
    <property type="match status" value="1"/>
</dbReference>
<dbReference type="SMART" id="SM00175">
    <property type="entry name" value="RAB"/>
    <property type="match status" value="1"/>
</dbReference>
<dbReference type="InterPro" id="IPR047324">
    <property type="entry name" value="LbH_gamma_CA-like"/>
</dbReference>
<dbReference type="PANTHER" id="PTHR13061:SF29">
    <property type="entry name" value="GAMMA CARBONIC ANHYDRASE-LIKE 1, MITOCHONDRIAL-RELATED"/>
    <property type="match status" value="1"/>
</dbReference>
<dbReference type="Pfam" id="PF00071">
    <property type="entry name" value="Ras"/>
    <property type="match status" value="1"/>
</dbReference>
<dbReference type="InterPro" id="IPR005225">
    <property type="entry name" value="Small_GTP-bd"/>
</dbReference>
<dbReference type="GO" id="GO:0003924">
    <property type="term" value="F:GTPase activity"/>
    <property type="evidence" value="ECO:0007669"/>
    <property type="project" value="InterPro"/>
</dbReference>
<comment type="catalytic activity">
    <reaction evidence="12">
        <text>GTP + H2O = GDP + phosphate + H(+)</text>
        <dbReference type="Rhea" id="RHEA:19669"/>
        <dbReference type="ChEBI" id="CHEBI:15377"/>
        <dbReference type="ChEBI" id="CHEBI:15378"/>
        <dbReference type="ChEBI" id="CHEBI:37565"/>
        <dbReference type="ChEBI" id="CHEBI:43474"/>
        <dbReference type="ChEBI" id="CHEBI:58189"/>
    </reaction>
    <physiologicalReaction direction="left-to-right" evidence="12">
        <dbReference type="Rhea" id="RHEA:19670"/>
    </physiologicalReaction>
</comment>
<keyword evidence="9" id="KW-0636">Prenylation</keyword>
<dbReference type="GO" id="GO:0046872">
    <property type="term" value="F:metal ion binding"/>
    <property type="evidence" value="ECO:0007669"/>
    <property type="project" value="UniProtKB-KW"/>
</dbReference>
<dbReference type="SUPFAM" id="SSF52540">
    <property type="entry name" value="P-loop containing nucleoside triphosphate hydrolases"/>
    <property type="match status" value="1"/>
</dbReference>
<keyword evidence="3" id="KW-0547">Nucleotide-binding</keyword>
<dbReference type="PROSITE" id="PS51419">
    <property type="entry name" value="RAB"/>
    <property type="match status" value="1"/>
</dbReference>
<dbReference type="InterPro" id="IPR027417">
    <property type="entry name" value="P-loop_NTPase"/>
</dbReference>
<dbReference type="EMBL" id="JAKCXM010000092">
    <property type="protein sequence ID" value="KAJ0402936.1"/>
    <property type="molecule type" value="Genomic_DNA"/>
</dbReference>
<dbReference type="SMART" id="SM00174">
    <property type="entry name" value="RHO"/>
    <property type="match status" value="1"/>
</dbReference>
<comment type="similarity">
    <text evidence="10">Belongs to the small GTPase superfamily. Rheb family.</text>
</comment>
<dbReference type="SMART" id="SM00173">
    <property type="entry name" value="RAS"/>
    <property type="match status" value="1"/>
</dbReference>
<dbReference type="PRINTS" id="PR00449">
    <property type="entry name" value="RASTRNSFRMNG"/>
</dbReference>
<keyword evidence="4" id="KW-0378">Hydrolase</keyword>
<comment type="subcellular location">
    <subcellularLocation>
        <location evidence="11">Endomembrane system</location>
        <topology evidence="11">Lipid-anchor</topology>
        <orientation evidence="11">Cytoplasmic side</orientation>
    </subcellularLocation>
</comment>
<dbReference type="Gene3D" id="2.160.10.10">
    <property type="entry name" value="Hexapeptide repeat proteins"/>
    <property type="match status" value="1"/>
</dbReference>
<dbReference type="SUPFAM" id="SSF51161">
    <property type="entry name" value="Trimeric LpxA-like enzymes"/>
    <property type="match status" value="1"/>
</dbReference>
<keyword evidence="8" id="KW-0449">Lipoprotein</keyword>
<organism evidence="13 14">
    <name type="scientific">Pythium insidiosum</name>
    <name type="common">Pythiosis disease agent</name>
    <dbReference type="NCBI Taxonomy" id="114742"/>
    <lineage>
        <taxon>Eukaryota</taxon>
        <taxon>Sar</taxon>
        <taxon>Stramenopiles</taxon>
        <taxon>Oomycota</taxon>
        <taxon>Peronosporomycetes</taxon>
        <taxon>Pythiales</taxon>
        <taxon>Pythiaceae</taxon>
        <taxon>Pythium</taxon>
    </lineage>
</organism>
<reference evidence="13" key="1">
    <citation type="submission" date="2021-12" db="EMBL/GenBank/DDBJ databases">
        <title>Prjna785345.</title>
        <authorList>
            <person name="Rujirawat T."/>
            <person name="Krajaejun T."/>
        </authorList>
    </citation>
    <scope>NUCLEOTIDE SEQUENCE</scope>
    <source>
        <strain evidence="13">Pi057C3</strain>
    </source>
</reference>
<evidence type="ECO:0000256" key="6">
    <source>
        <dbReference type="ARBA" id="ARBA00023134"/>
    </source>
</evidence>
<evidence type="ECO:0000256" key="1">
    <source>
        <dbReference type="ARBA" id="ARBA00022481"/>
    </source>
</evidence>
<dbReference type="InterPro" id="IPR011004">
    <property type="entry name" value="Trimer_LpxA-like_sf"/>
</dbReference>
<dbReference type="Proteomes" id="UP001209570">
    <property type="component" value="Unassembled WGS sequence"/>
</dbReference>
<keyword evidence="7" id="KW-0472">Membrane</keyword>
<evidence type="ECO:0000256" key="7">
    <source>
        <dbReference type="ARBA" id="ARBA00023136"/>
    </source>
</evidence>
<evidence type="ECO:0000256" key="9">
    <source>
        <dbReference type="ARBA" id="ARBA00023289"/>
    </source>
</evidence>
<accession>A0AAD5M5L3</accession>
<dbReference type="GO" id="GO:0005525">
    <property type="term" value="F:GTP binding"/>
    <property type="evidence" value="ECO:0007669"/>
    <property type="project" value="UniProtKB-KW"/>
</dbReference>
<gene>
    <name evidence="13" type="ORF">P43SY_005921</name>
</gene>
<keyword evidence="1" id="KW-0488">Methylation</keyword>
<evidence type="ECO:0000256" key="12">
    <source>
        <dbReference type="ARBA" id="ARBA00049117"/>
    </source>
</evidence>